<dbReference type="EMBL" id="JBHMAJ010000009">
    <property type="protein sequence ID" value="MFB9825549.1"/>
    <property type="molecule type" value="Genomic_DNA"/>
</dbReference>
<dbReference type="Proteomes" id="UP001589595">
    <property type="component" value="Unassembled WGS sequence"/>
</dbReference>
<dbReference type="SUPFAM" id="SSF52402">
    <property type="entry name" value="Adenine nucleotide alpha hydrolases-like"/>
    <property type="match status" value="2"/>
</dbReference>
<keyword evidence="2 6" id="KW-0812">Transmembrane</keyword>
<sequence length="779" mass="82605">MSETEQELARDLGFLEAYTIGLGTMIGAGIFVLPSIAAQQAGPASMISFFAGGIVSLLAALSLSELATGMPKAGGSYYYVNRALGPFFGSIVGWGMWAGLTFASAFYMIGFGQYLLPGLGQYVGFLAGWGQLGITVAALVMAALLTAVNYYGVKETGSLQNVIVLTLVGLIVAFLALGFISGPTIGEFNPNGWPAVAATIGTVYVTFIGFEVIATSAEEIKNPSRNLPLAMIASVVTPTLMYVGVMFVSTGTLSIEALATSEVPVADVATEFMGSIGALAMIVGAVLATVSSANASILSAARVNFAMGRDRILVNWLNEVHERFRTPYRAISATGIITLMLIAIGVGIGTLAEVASFMYLVTYALVHVTVVVLRRANPEAYDPAFQIPSVLYPVVPVVGMLACLVVLFQMSVEFVPAVFTLGPVELALPVTPTPVGAIGTVLVAFGIGWYYFYARDRALSESLVGEAIAPEPPAVANGDDRYRVVVPVANPETEQDLLRMAAASAHAHEDENAEVIAVNVIEVPRQTSLSQDLEFEEERVERQQELLDSARDIAADLDIGLQTRAIVGRNAGSVILDVIEEENADHVLLGWEGTRSRREHVLGSTIDPVVSRAQCDATLVKLGPDGGRGEGDIMVLAGRGPHAPIAARRASEFVAAADDASLTLLNVQSPETDTDEESSPTERGEAVIEELAERAGIQYMSYETEIRVAEDTEQMILDATTEYDTICVGATRSGAISQAVFGSLPETIGEEVDKTVVMARGPEESAMSVREALLRRLEV</sequence>
<protein>
    <submittedName>
        <fullName evidence="8">Amino acid permease</fullName>
    </submittedName>
</protein>
<feature type="transmembrane region" description="Helical" evidence="6">
    <location>
        <begin position="193"/>
        <end position="217"/>
    </location>
</feature>
<organism evidence="8 9">
    <name type="scientific">Halobaculum roseum</name>
    <dbReference type="NCBI Taxonomy" id="2175149"/>
    <lineage>
        <taxon>Archaea</taxon>
        <taxon>Methanobacteriati</taxon>
        <taxon>Methanobacteriota</taxon>
        <taxon>Stenosarchaea group</taxon>
        <taxon>Halobacteria</taxon>
        <taxon>Halobacteriales</taxon>
        <taxon>Haloferacaceae</taxon>
        <taxon>Halobaculum</taxon>
    </lineage>
</organism>
<dbReference type="GeneID" id="67211467"/>
<dbReference type="RefSeq" id="WP_222921350.1">
    <property type="nucleotide sequence ID" value="NZ_CP082286.1"/>
</dbReference>
<feature type="transmembrane region" description="Helical" evidence="6">
    <location>
        <begin position="229"/>
        <end position="255"/>
    </location>
</feature>
<feature type="transmembrane region" description="Helical" evidence="6">
    <location>
        <begin position="43"/>
        <end position="63"/>
    </location>
</feature>
<keyword evidence="5" id="KW-0175">Coiled coil</keyword>
<evidence type="ECO:0000313" key="8">
    <source>
        <dbReference type="EMBL" id="MFB9825549.1"/>
    </source>
</evidence>
<dbReference type="AlphaFoldDB" id="A0ABD5MRW4"/>
<comment type="subcellular location">
    <subcellularLocation>
        <location evidence="1">Membrane</location>
        <topology evidence="1">Multi-pass membrane protein</topology>
    </subcellularLocation>
</comment>
<dbReference type="InterPro" id="IPR002293">
    <property type="entry name" value="AA/rel_permease1"/>
</dbReference>
<feature type="coiled-coil region" evidence="5">
    <location>
        <begin position="526"/>
        <end position="553"/>
    </location>
</feature>
<dbReference type="CDD" id="cd00293">
    <property type="entry name" value="USP-like"/>
    <property type="match status" value="1"/>
</dbReference>
<evidence type="ECO:0000259" key="7">
    <source>
        <dbReference type="Pfam" id="PF00582"/>
    </source>
</evidence>
<feature type="transmembrane region" description="Helical" evidence="6">
    <location>
        <begin position="162"/>
        <end position="181"/>
    </location>
</feature>
<dbReference type="GO" id="GO:0016020">
    <property type="term" value="C:membrane"/>
    <property type="evidence" value="ECO:0007669"/>
    <property type="project" value="UniProtKB-SubCell"/>
</dbReference>
<dbReference type="Pfam" id="PF13520">
    <property type="entry name" value="AA_permease_2"/>
    <property type="match status" value="1"/>
</dbReference>
<keyword evidence="3 6" id="KW-1133">Transmembrane helix</keyword>
<feature type="transmembrane region" description="Helical" evidence="6">
    <location>
        <begin position="275"/>
        <end position="301"/>
    </location>
</feature>
<evidence type="ECO:0000256" key="3">
    <source>
        <dbReference type="ARBA" id="ARBA00022989"/>
    </source>
</evidence>
<dbReference type="Gene3D" id="1.20.1740.10">
    <property type="entry name" value="Amino acid/polyamine transporter I"/>
    <property type="match status" value="1"/>
</dbReference>
<dbReference type="PANTHER" id="PTHR11785:SF512">
    <property type="entry name" value="SOBREMESA, ISOFORM B"/>
    <property type="match status" value="1"/>
</dbReference>
<feature type="transmembrane region" description="Helical" evidence="6">
    <location>
        <begin position="357"/>
        <end position="377"/>
    </location>
</feature>
<dbReference type="InterPro" id="IPR014729">
    <property type="entry name" value="Rossmann-like_a/b/a_fold"/>
</dbReference>
<evidence type="ECO:0000313" key="9">
    <source>
        <dbReference type="Proteomes" id="UP001589595"/>
    </source>
</evidence>
<gene>
    <name evidence="8" type="ORF">ACFFOL_15365</name>
</gene>
<accession>A0ABD5MRW4</accession>
<proteinExistence type="predicted"/>
<feature type="domain" description="UspA" evidence="7">
    <location>
        <begin position="633"/>
        <end position="760"/>
    </location>
</feature>
<feature type="transmembrane region" description="Helical" evidence="6">
    <location>
        <begin position="84"/>
        <end position="109"/>
    </location>
</feature>
<evidence type="ECO:0000256" key="5">
    <source>
        <dbReference type="SAM" id="Coils"/>
    </source>
</evidence>
<comment type="caution">
    <text evidence="8">The sequence shown here is derived from an EMBL/GenBank/DDBJ whole genome shotgun (WGS) entry which is preliminary data.</text>
</comment>
<feature type="transmembrane region" description="Helical" evidence="6">
    <location>
        <begin position="432"/>
        <end position="453"/>
    </location>
</feature>
<dbReference type="PANTHER" id="PTHR11785">
    <property type="entry name" value="AMINO ACID TRANSPORTER"/>
    <property type="match status" value="1"/>
</dbReference>
<feature type="transmembrane region" description="Helical" evidence="6">
    <location>
        <begin position="12"/>
        <end position="37"/>
    </location>
</feature>
<feature type="transmembrane region" description="Helical" evidence="6">
    <location>
        <begin position="129"/>
        <end position="150"/>
    </location>
</feature>
<keyword evidence="4 6" id="KW-0472">Membrane</keyword>
<keyword evidence="9" id="KW-1185">Reference proteome</keyword>
<evidence type="ECO:0000256" key="6">
    <source>
        <dbReference type="SAM" id="Phobius"/>
    </source>
</evidence>
<feature type="transmembrane region" description="Helical" evidence="6">
    <location>
        <begin position="389"/>
        <end position="412"/>
    </location>
</feature>
<evidence type="ECO:0000256" key="4">
    <source>
        <dbReference type="ARBA" id="ARBA00023136"/>
    </source>
</evidence>
<evidence type="ECO:0000256" key="2">
    <source>
        <dbReference type="ARBA" id="ARBA00022692"/>
    </source>
</evidence>
<dbReference type="InterPro" id="IPR050598">
    <property type="entry name" value="AminoAcid_Transporter"/>
</dbReference>
<dbReference type="Gene3D" id="3.40.50.620">
    <property type="entry name" value="HUPs"/>
    <property type="match status" value="2"/>
</dbReference>
<dbReference type="Pfam" id="PF00582">
    <property type="entry name" value="Usp"/>
    <property type="match status" value="2"/>
</dbReference>
<feature type="domain" description="UspA" evidence="7">
    <location>
        <begin position="483"/>
        <end position="621"/>
    </location>
</feature>
<evidence type="ECO:0000256" key="1">
    <source>
        <dbReference type="ARBA" id="ARBA00004141"/>
    </source>
</evidence>
<dbReference type="InterPro" id="IPR006016">
    <property type="entry name" value="UspA"/>
</dbReference>
<feature type="transmembrane region" description="Helical" evidence="6">
    <location>
        <begin position="330"/>
        <end position="351"/>
    </location>
</feature>
<name>A0ABD5MRW4_9EURY</name>
<reference evidence="8" key="1">
    <citation type="submission" date="2024-09" db="EMBL/GenBank/DDBJ databases">
        <authorList>
            <person name="Sun Q."/>
        </authorList>
    </citation>
    <scope>NUCLEOTIDE SEQUENCE [LARGE SCALE GENOMIC DNA]</scope>
    <source>
        <strain evidence="8">JCM 31273</strain>
    </source>
</reference>